<dbReference type="InterPro" id="IPR007492">
    <property type="entry name" value="LytTR_DNA-bd_dom"/>
</dbReference>
<evidence type="ECO:0000313" key="3">
    <source>
        <dbReference type="Proteomes" id="UP000293162"/>
    </source>
</evidence>
<accession>A0A4Q5M0P0</accession>
<dbReference type="SMART" id="SM00850">
    <property type="entry name" value="LytTR"/>
    <property type="match status" value="1"/>
</dbReference>
<dbReference type="Proteomes" id="UP000293162">
    <property type="component" value="Unassembled WGS sequence"/>
</dbReference>
<gene>
    <name evidence="2" type="ORF">EWM59_12055</name>
</gene>
<dbReference type="PANTHER" id="PTHR37299">
    <property type="entry name" value="TRANSCRIPTIONAL REGULATOR-RELATED"/>
    <property type="match status" value="1"/>
</dbReference>
<dbReference type="EMBL" id="SEWF01000015">
    <property type="protein sequence ID" value="RYU95397.1"/>
    <property type="molecule type" value="Genomic_DNA"/>
</dbReference>
<dbReference type="Gene3D" id="2.40.50.1020">
    <property type="entry name" value="LytTr DNA-binding domain"/>
    <property type="match status" value="1"/>
</dbReference>
<sequence length="116" mass="13596">MDAKLYIAGTIKLAGKKKVNPAEVLFLKADVNYTEIFLQDGERFIVSKTLKELEKRFESFNFFRTHKSYMVNLKYVTGYQIHEGLLVKVQDEHQVSLSRRRKEVFLDTVTKYQKAS</sequence>
<dbReference type="PANTHER" id="PTHR37299:SF1">
    <property type="entry name" value="STAGE 0 SPORULATION PROTEIN A HOMOLOG"/>
    <property type="match status" value="1"/>
</dbReference>
<dbReference type="InterPro" id="IPR046947">
    <property type="entry name" value="LytR-like"/>
</dbReference>
<dbReference type="AlphaFoldDB" id="A0A4Q5M0P0"/>
<feature type="domain" description="HTH LytTR-type" evidence="1">
    <location>
        <begin position="18"/>
        <end position="101"/>
    </location>
</feature>
<evidence type="ECO:0000313" key="2">
    <source>
        <dbReference type="EMBL" id="RYU95397.1"/>
    </source>
</evidence>
<comment type="caution">
    <text evidence="2">The sequence shown here is derived from an EMBL/GenBank/DDBJ whole genome shotgun (WGS) entry which is preliminary data.</text>
</comment>
<keyword evidence="3" id="KW-1185">Reference proteome</keyword>
<reference evidence="2 3" key="1">
    <citation type="submission" date="2019-02" db="EMBL/GenBank/DDBJ databases">
        <title>Bacterial novel species Emticicia sp. 17J42-9 isolated from soil.</title>
        <authorList>
            <person name="Jung H.-Y."/>
        </authorList>
    </citation>
    <scope>NUCLEOTIDE SEQUENCE [LARGE SCALE GENOMIC DNA]</scope>
    <source>
        <strain evidence="2 3">17J42-9</strain>
    </source>
</reference>
<dbReference type="GO" id="GO:0003677">
    <property type="term" value="F:DNA binding"/>
    <property type="evidence" value="ECO:0007669"/>
    <property type="project" value="InterPro"/>
</dbReference>
<dbReference type="GO" id="GO:0000156">
    <property type="term" value="F:phosphorelay response regulator activity"/>
    <property type="evidence" value="ECO:0007669"/>
    <property type="project" value="InterPro"/>
</dbReference>
<name>A0A4Q5M0P0_9BACT</name>
<proteinExistence type="predicted"/>
<dbReference type="OrthoDB" id="955285at2"/>
<protein>
    <submittedName>
        <fullName evidence="2">LytTR family transcriptional regulator</fullName>
    </submittedName>
</protein>
<dbReference type="Pfam" id="PF04397">
    <property type="entry name" value="LytTR"/>
    <property type="match status" value="1"/>
</dbReference>
<dbReference type="PROSITE" id="PS50930">
    <property type="entry name" value="HTH_LYTTR"/>
    <property type="match status" value="1"/>
</dbReference>
<organism evidence="2 3">
    <name type="scientific">Emticicia agri</name>
    <dbReference type="NCBI Taxonomy" id="2492393"/>
    <lineage>
        <taxon>Bacteria</taxon>
        <taxon>Pseudomonadati</taxon>
        <taxon>Bacteroidota</taxon>
        <taxon>Cytophagia</taxon>
        <taxon>Cytophagales</taxon>
        <taxon>Leadbetterellaceae</taxon>
        <taxon>Emticicia</taxon>
    </lineage>
</organism>
<evidence type="ECO:0000259" key="1">
    <source>
        <dbReference type="PROSITE" id="PS50930"/>
    </source>
</evidence>
<dbReference type="RefSeq" id="WP_130021230.1">
    <property type="nucleotide sequence ID" value="NZ_SEWF01000015.1"/>
</dbReference>